<reference evidence="2" key="1">
    <citation type="journal article" date="2023" name="Plant J.">
        <title>The genome of the king protea, Protea cynaroides.</title>
        <authorList>
            <person name="Chang J."/>
            <person name="Duong T.A."/>
            <person name="Schoeman C."/>
            <person name="Ma X."/>
            <person name="Roodt D."/>
            <person name="Barker N."/>
            <person name="Li Z."/>
            <person name="Van de Peer Y."/>
            <person name="Mizrachi E."/>
        </authorList>
    </citation>
    <scope>NUCLEOTIDE SEQUENCE</scope>
    <source>
        <tissue evidence="2">Young leaves</tissue>
    </source>
</reference>
<organism evidence="2 3">
    <name type="scientific">Protea cynaroides</name>
    <dbReference type="NCBI Taxonomy" id="273540"/>
    <lineage>
        <taxon>Eukaryota</taxon>
        <taxon>Viridiplantae</taxon>
        <taxon>Streptophyta</taxon>
        <taxon>Embryophyta</taxon>
        <taxon>Tracheophyta</taxon>
        <taxon>Spermatophyta</taxon>
        <taxon>Magnoliopsida</taxon>
        <taxon>Proteales</taxon>
        <taxon>Proteaceae</taxon>
        <taxon>Protea</taxon>
    </lineage>
</organism>
<dbReference type="EMBL" id="JAMYWD010000007">
    <property type="protein sequence ID" value="KAJ4966387.1"/>
    <property type="molecule type" value="Genomic_DNA"/>
</dbReference>
<evidence type="ECO:0000313" key="3">
    <source>
        <dbReference type="Proteomes" id="UP001141806"/>
    </source>
</evidence>
<dbReference type="Proteomes" id="UP001141806">
    <property type="component" value="Unassembled WGS sequence"/>
</dbReference>
<gene>
    <name evidence="2" type="ORF">NE237_018236</name>
</gene>
<sequence>MDEESNHHIFDCSFTTSQSQHLLFLLIKGKKGKEETLDLQEINNINQSRERDDGLRGVEGLQEKNHGKIGNDELFKSIIELGIALWHQGAGKDKRDGDRVTGCKEGQRDGDRVAGYRGGKMEMRFILTPVRQPRFCIGEMELKKLDSDTRFCGSIDDGFQSESIEWGSDDGDGDAF</sequence>
<proteinExistence type="predicted"/>
<dbReference type="AlphaFoldDB" id="A0A9Q0QNT2"/>
<accession>A0A9Q0QNT2</accession>
<comment type="caution">
    <text evidence="2">The sequence shown here is derived from an EMBL/GenBank/DDBJ whole genome shotgun (WGS) entry which is preliminary data.</text>
</comment>
<protein>
    <submittedName>
        <fullName evidence="2">Uncharacterized protein</fullName>
    </submittedName>
</protein>
<keyword evidence="3" id="KW-1185">Reference proteome</keyword>
<evidence type="ECO:0000256" key="1">
    <source>
        <dbReference type="SAM" id="MobiDB-lite"/>
    </source>
</evidence>
<feature type="region of interest" description="Disordered" evidence="1">
    <location>
        <begin position="91"/>
        <end position="114"/>
    </location>
</feature>
<name>A0A9Q0QNT2_9MAGN</name>
<evidence type="ECO:0000313" key="2">
    <source>
        <dbReference type="EMBL" id="KAJ4966387.1"/>
    </source>
</evidence>